<evidence type="ECO:0000256" key="9">
    <source>
        <dbReference type="SAM" id="MobiDB-lite"/>
    </source>
</evidence>
<dbReference type="CDD" id="cd06261">
    <property type="entry name" value="TM_PBP2"/>
    <property type="match status" value="1"/>
</dbReference>
<comment type="similarity">
    <text evidence="8">Belongs to the binding-protein-dependent transport system permease family.</text>
</comment>
<dbReference type="SUPFAM" id="SSF161098">
    <property type="entry name" value="MetI-like"/>
    <property type="match status" value="1"/>
</dbReference>
<evidence type="ECO:0000256" key="8">
    <source>
        <dbReference type="RuleBase" id="RU363032"/>
    </source>
</evidence>
<evidence type="ECO:0000256" key="5">
    <source>
        <dbReference type="ARBA" id="ARBA00022692"/>
    </source>
</evidence>
<keyword evidence="4" id="KW-0997">Cell inner membrane</keyword>
<dbReference type="PANTHER" id="PTHR43357:SF4">
    <property type="entry name" value="INNER MEMBRANE ABC TRANSPORTER PERMEASE PROTEIN YDCV"/>
    <property type="match status" value="1"/>
</dbReference>
<feature type="region of interest" description="Disordered" evidence="9">
    <location>
        <begin position="261"/>
        <end position="295"/>
    </location>
</feature>
<organism evidence="11 12">
    <name type="scientific">Azospirillum endophyticum</name>
    <dbReference type="NCBI Taxonomy" id="2800326"/>
    <lineage>
        <taxon>Bacteria</taxon>
        <taxon>Pseudomonadati</taxon>
        <taxon>Pseudomonadota</taxon>
        <taxon>Alphaproteobacteria</taxon>
        <taxon>Rhodospirillales</taxon>
        <taxon>Azospirillaceae</taxon>
        <taxon>Azospirillum</taxon>
    </lineage>
</organism>
<feature type="transmembrane region" description="Helical" evidence="8">
    <location>
        <begin position="9"/>
        <end position="30"/>
    </location>
</feature>
<name>A0ABS1FAZ3_9PROT</name>
<dbReference type="InterPro" id="IPR035906">
    <property type="entry name" value="MetI-like_sf"/>
</dbReference>
<feature type="domain" description="ABC transmembrane type-1" evidence="10">
    <location>
        <begin position="61"/>
        <end position="252"/>
    </location>
</feature>
<dbReference type="PANTHER" id="PTHR43357">
    <property type="entry name" value="INNER MEMBRANE ABC TRANSPORTER PERMEASE PROTEIN YDCV"/>
    <property type="match status" value="1"/>
</dbReference>
<dbReference type="RefSeq" id="WP_200197148.1">
    <property type="nucleotide sequence ID" value="NZ_JAENHM010000064.1"/>
</dbReference>
<dbReference type="PROSITE" id="PS50928">
    <property type="entry name" value="ABC_TM1"/>
    <property type="match status" value="1"/>
</dbReference>
<gene>
    <name evidence="11" type="ORF">JHL17_24295</name>
</gene>
<dbReference type="Gene3D" id="1.10.3720.10">
    <property type="entry name" value="MetI-like"/>
    <property type="match status" value="1"/>
</dbReference>
<evidence type="ECO:0000313" key="11">
    <source>
        <dbReference type="EMBL" id="MBK1840528.1"/>
    </source>
</evidence>
<evidence type="ECO:0000256" key="4">
    <source>
        <dbReference type="ARBA" id="ARBA00022519"/>
    </source>
</evidence>
<sequence length="295" mass="32083">MTMRLLPRLIGFLVAAFIAAPLLIVVPMSFSTAPSLEFPPPGYWLGYYAAYFSDERWTQPTINSLIIAFGTMLLTMLLVTPATFAVVRHRFLGRGIANLMLTMPMAMPHIVLAIGYYSYLGDLRLTQTHIGVIIAHTALSVPVAFLILSANLKGFDRNLERAAMSLGATPLRTFWHVTLPVLRPGFAISALFAFIQSFDETVVALFISGRESETLPRKMFESIRMQADPVISVVSTLLFAAVVLAILMPVLWKAVQSRRSRSGSGSAARGNGPAITGTAPSDTNPCAPARVQLEA</sequence>
<evidence type="ECO:0000313" key="12">
    <source>
        <dbReference type="Proteomes" id="UP000652760"/>
    </source>
</evidence>
<keyword evidence="3" id="KW-1003">Cell membrane</keyword>
<keyword evidence="12" id="KW-1185">Reference proteome</keyword>
<keyword evidence="7 8" id="KW-0472">Membrane</keyword>
<protein>
    <submittedName>
        <fullName evidence="11">ABC transporter permease</fullName>
    </submittedName>
</protein>
<comment type="caution">
    <text evidence="11">The sequence shown here is derived from an EMBL/GenBank/DDBJ whole genome shotgun (WGS) entry which is preliminary data.</text>
</comment>
<feature type="transmembrane region" description="Helical" evidence="8">
    <location>
        <begin position="230"/>
        <end position="252"/>
    </location>
</feature>
<accession>A0ABS1FAZ3</accession>
<dbReference type="Pfam" id="PF00528">
    <property type="entry name" value="BPD_transp_1"/>
    <property type="match status" value="1"/>
</dbReference>
<keyword evidence="2 8" id="KW-0813">Transport</keyword>
<feature type="transmembrane region" description="Helical" evidence="8">
    <location>
        <begin position="130"/>
        <end position="152"/>
    </location>
</feature>
<dbReference type="Proteomes" id="UP000652760">
    <property type="component" value="Unassembled WGS sequence"/>
</dbReference>
<keyword evidence="5 8" id="KW-0812">Transmembrane</keyword>
<feature type="transmembrane region" description="Helical" evidence="8">
    <location>
        <begin position="65"/>
        <end position="87"/>
    </location>
</feature>
<keyword evidence="6 8" id="KW-1133">Transmembrane helix</keyword>
<feature type="transmembrane region" description="Helical" evidence="8">
    <location>
        <begin position="173"/>
        <end position="195"/>
    </location>
</feature>
<feature type="transmembrane region" description="Helical" evidence="8">
    <location>
        <begin position="99"/>
        <end position="118"/>
    </location>
</feature>
<comment type="subcellular location">
    <subcellularLocation>
        <location evidence="1">Cell inner membrane</location>
        <topology evidence="1">Multi-pass membrane protein</topology>
    </subcellularLocation>
    <subcellularLocation>
        <location evidence="8">Cell membrane</location>
        <topology evidence="8">Multi-pass membrane protein</topology>
    </subcellularLocation>
</comment>
<dbReference type="EMBL" id="JAENHM010000064">
    <property type="protein sequence ID" value="MBK1840528.1"/>
    <property type="molecule type" value="Genomic_DNA"/>
</dbReference>
<proteinExistence type="inferred from homology"/>
<dbReference type="InterPro" id="IPR000515">
    <property type="entry name" value="MetI-like"/>
</dbReference>
<evidence type="ECO:0000259" key="10">
    <source>
        <dbReference type="PROSITE" id="PS50928"/>
    </source>
</evidence>
<evidence type="ECO:0000256" key="2">
    <source>
        <dbReference type="ARBA" id="ARBA00022448"/>
    </source>
</evidence>
<evidence type="ECO:0000256" key="6">
    <source>
        <dbReference type="ARBA" id="ARBA00022989"/>
    </source>
</evidence>
<evidence type="ECO:0000256" key="3">
    <source>
        <dbReference type="ARBA" id="ARBA00022475"/>
    </source>
</evidence>
<evidence type="ECO:0000256" key="7">
    <source>
        <dbReference type="ARBA" id="ARBA00023136"/>
    </source>
</evidence>
<evidence type="ECO:0000256" key="1">
    <source>
        <dbReference type="ARBA" id="ARBA00004429"/>
    </source>
</evidence>
<reference evidence="12" key="1">
    <citation type="submission" date="2021-01" db="EMBL/GenBank/DDBJ databases">
        <title>Genome public.</title>
        <authorList>
            <person name="Liu C."/>
            <person name="Sun Q."/>
        </authorList>
    </citation>
    <scope>NUCLEOTIDE SEQUENCE [LARGE SCALE GENOMIC DNA]</scope>
    <source>
        <strain evidence="12">YIM B02556</strain>
    </source>
</reference>